<dbReference type="RefSeq" id="XP_043042449.1">
    <property type="nucleotide sequence ID" value="XM_043176856.1"/>
</dbReference>
<comment type="subcellular location">
    <subcellularLocation>
        <location evidence="1">Mitochondrion inner membrane</location>
        <topology evidence="1">Single-pass membrane protein</topology>
    </subcellularLocation>
</comment>
<dbReference type="GO" id="GO:0005743">
    <property type="term" value="C:mitochondrial inner membrane"/>
    <property type="evidence" value="ECO:0007669"/>
    <property type="project" value="UniProtKB-SubCell"/>
</dbReference>
<gene>
    <name evidence="13" type="ORF">BT62DRAFT_1002497</name>
</gene>
<dbReference type="OrthoDB" id="44067at2759"/>
<sequence length="219" mass="25178">MAFSTTLYNTFFKRNSMFVATVFVGAFGFGIGFDAALDSFYDRWNRGVRVRCFYSLLYINSTRRRNNGKIFVINTLKLLKKLESLDEWGAAHWWEREKPARSCPSNTVTDLSRYLRFALLFAADDVLLNHLWSPIALCVNKNIACSRILPFLSRIVHRLGYDRASLQRILKLSPWEPSVHGIHDSVHFISGACSKTVRSDIFICVFEFISASECERTTL</sequence>
<name>A0A9P7VZ68_9AGAR</name>
<evidence type="ECO:0000256" key="4">
    <source>
        <dbReference type="ARBA" id="ARBA00022660"/>
    </source>
</evidence>
<accession>A0A9P7VZ68</accession>
<evidence type="ECO:0000256" key="12">
    <source>
        <dbReference type="SAM" id="Phobius"/>
    </source>
</evidence>
<dbReference type="AlphaFoldDB" id="A0A9P7VZ68"/>
<evidence type="ECO:0000256" key="9">
    <source>
        <dbReference type="ARBA" id="ARBA00023128"/>
    </source>
</evidence>
<dbReference type="GeneID" id="66099143"/>
<proteinExistence type="inferred from homology"/>
<organism evidence="13 14">
    <name type="scientific">Guyanagaster necrorhizus</name>
    <dbReference type="NCBI Taxonomy" id="856835"/>
    <lineage>
        <taxon>Eukaryota</taxon>
        <taxon>Fungi</taxon>
        <taxon>Dikarya</taxon>
        <taxon>Basidiomycota</taxon>
        <taxon>Agaricomycotina</taxon>
        <taxon>Agaricomycetes</taxon>
        <taxon>Agaricomycetidae</taxon>
        <taxon>Agaricales</taxon>
        <taxon>Marasmiineae</taxon>
        <taxon>Physalacriaceae</taxon>
        <taxon>Guyanagaster</taxon>
    </lineage>
</organism>
<dbReference type="Proteomes" id="UP000812287">
    <property type="component" value="Unassembled WGS sequence"/>
</dbReference>
<keyword evidence="7" id="KW-0249">Electron transport</keyword>
<evidence type="ECO:0000256" key="10">
    <source>
        <dbReference type="ARBA" id="ARBA00023136"/>
    </source>
</evidence>
<keyword evidence="6" id="KW-0999">Mitochondrion inner membrane</keyword>
<evidence type="ECO:0000256" key="2">
    <source>
        <dbReference type="ARBA" id="ARBA00007856"/>
    </source>
</evidence>
<keyword evidence="3" id="KW-0813">Transport</keyword>
<evidence type="ECO:0000256" key="1">
    <source>
        <dbReference type="ARBA" id="ARBA00004434"/>
    </source>
</evidence>
<comment type="caution">
    <text evidence="13">The sequence shown here is derived from an EMBL/GenBank/DDBJ whole genome shotgun (WGS) entry which is preliminary data.</text>
</comment>
<feature type="transmembrane region" description="Helical" evidence="12">
    <location>
        <begin position="17"/>
        <end position="37"/>
    </location>
</feature>
<evidence type="ECO:0000256" key="11">
    <source>
        <dbReference type="ARBA" id="ARBA00044247"/>
    </source>
</evidence>
<dbReference type="GO" id="GO:0006122">
    <property type="term" value="P:mitochondrial electron transport, ubiquinol to cytochrome c"/>
    <property type="evidence" value="ECO:0007669"/>
    <property type="project" value="InterPro"/>
</dbReference>
<dbReference type="Pfam" id="PF05365">
    <property type="entry name" value="UCR_UQCRX_QCR9"/>
    <property type="match status" value="1"/>
</dbReference>
<keyword evidence="9" id="KW-0496">Mitochondrion</keyword>
<evidence type="ECO:0000256" key="8">
    <source>
        <dbReference type="ARBA" id="ARBA00022989"/>
    </source>
</evidence>
<evidence type="ECO:0000256" key="5">
    <source>
        <dbReference type="ARBA" id="ARBA00022692"/>
    </source>
</evidence>
<keyword evidence="8 12" id="KW-1133">Transmembrane helix</keyword>
<reference evidence="13" key="1">
    <citation type="submission" date="2020-11" db="EMBL/GenBank/DDBJ databases">
        <title>Adaptations for nitrogen fixation in a non-lichenized fungal sporocarp promotes dispersal by wood-feeding termites.</title>
        <authorList>
            <consortium name="DOE Joint Genome Institute"/>
            <person name="Koch R.A."/>
            <person name="Yoon G."/>
            <person name="Arayal U."/>
            <person name="Lail K."/>
            <person name="Amirebrahimi M."/>
            <person name="Labutti K."/>
            <person name="Lipzen A."/>
            <person name="Riley R."/>
            <person name="Barry K."/>
            <person name="Henrissat B."/>
            <person name="Grigoriev I.V."/>
            <person name="Herr J.R."/>
            <person name="Aime M.C."/>
        </authorList>
    </citation>
    <scope>NUCLEOTIDE SEQUENCE</scope>
    <source>
        <strain evidence="13">MCA 3950</strain>
    </source>
</reference>
<dbReference type="InterPro" id="IPR008027">
    <property type="entry name" value="QCR9"/>
</dbReference>
<evidence type="ECO:0000256" key="3">
    <source>
        <dbReference type="ARBA" id="ARBA00022448"/>
    </source>
</evidence>
<dbReference type="GO" id="GO:0045275">
    <property type="term" value="C:respiratory chain complex III"/>
    <property type="evidence" value="ECO:0007669"/>
    <property type="project" value="InterPro"/>
</dbReference>
<protein>
    <recommendedName>
        <fullName evidence="11">Complex III subunit 9</fullName>
    </recommendedName>
</protein>
<dbReference type="SUPFAM" id="SSF81514">
    <property type="entry name" value="Subunit X (non-heme 7 kDa protein) of cytochrome bc1 complex (Ubiquinol-cytochrome c reductase)"/>
    <property type="match status" value="1"/>
</dbReference>
<comment type="similarity">
    <text evidence="2">Belongs to the UQCR10/QCR9 family.</text>
</comment>
<dbReference type="Gene3D" id="1.20.5.260">
    <property type="entry name" value="Cytochrome b-c1 complex subunit 9"/>
    <property type="match status" value="1"/>
</dbReference>
<dbReference type="FunFam" id="1.20.5.260:FF:000001">
    <property type="entry name" value="Cytochrome b-c1 complex subunit 9"/>
    <property type="match status" value="1"/>
</dbReference>
<evidence type="ECO:0000313" key="13">
    <source>
        <dbReference type="EMBL" id="KAG7448949.1"/>
    </source>
</evidence>
<dbReference type="InterPro" id="IPR036656">
    <property type="entry name" value="QCR9_sf"/>
</dbReference>
<evidence type="ECO:0000256" key="6">
    <source>
        <dbReference type="ARBA" id="ARBA00022792"/>
    </source>
</evidence>
<keyword evidence="4" id="KW-0679">Respiratory chain</keyword>
<keyword evidence="5 12" id="KW-0812">Transmembrane</keyword>
<evidence type="ECO:0000313" key="14">
    <source>
        <dbReference type="Proteomes" id="UP000812287"/>
    </source>
</evidence>
<keyword evidence="14" id="KW-1185">Reference proteome</keyword>
<keyword evidence="10 12" id="KW-0472">Membrane</keyword>
<dbReference type="EMBL" id="MU250528">
    <property type="protein sequence ID" value="KAG7448949.1"/>
    <property type="molecule type" value="Genomic_DNA"/>
</dbReference>
<evidence type="ECO:0000256" key="7">
    <source>
        <dbReference type="ARBA" id="ARBA00022982"/>
    </source>
</evidence>